<dbReference type="RefSeq" id="XP_018734417.1">
    <property type="nucleotide sequence ID" value="XM_018878567.1"/>
</dbReference>
<feature type="transmembrane region" description="Helical" evidence="9">
    <location>
        <begin position="617"/>
        <end position="637"/>
    </location>
</feature>
<dbReference type="AlphaFoldDB" id="A0A167CNZ2"/>
<evidence type="ECO:0000256" key="8">
    <source>
        <dbReference type="SAM" id="MobiDB-lite"/>
    </source>
</evidence>
<dbReference type="InterPro" id="IPR045861">
    <property type="entry name" value="CorA_cytoplasmic_dom"/>
</dbReference>
<keyword evidence="7 9" id="KW-0472">Membrane</keyword>
<feature type="region of interest" description="Disordered" evidence="8">
    <location>
        <begin position="31"/>
        <end position="50"/>
    </location>
</feature>
<dbReference type="GO" id="GO:0015087">
    <property type="term" value="F:cobalt ion transmembrane transporter activity"/>
    <property type="evidence" value="ECO:0007669"/>
    <property type="project" value="TreeGrafter"/>
</dbReference>
<feature type="compositionally biased region" description="Acidic residues" evidence="8">
    <location>
        <begin position="31"/>
        <end position="44"/>
    </location>
</feature>
<reference evidence="10 11" key="1">
    <citation type="submission" date="2016-02" db="EMBL/GenBank/DDBJ databases">
        <title>Complete genome sequence and transcriptome regulation of the pentose utilising yeast Sugiyamaella lignohabitans.</title>
        <authorList>
            <person name="Bellasio M."/>
            <person name="Peymann A."/>
            <person name="Valli M."/>
            <person name="Sipitzky M."/>
            <person name="Graf A."/>
            <person name="Sauer M."/>
            <person name="Marx H."/>
            <person name="Mattanovich D."/>
        </authorList>
    </citation>
    <scope>NUCLEOTIDE SEQUENCE [LARGE SCALE GENOMIC DNA]</scope>
    <source>
        <strain evidence="10 11">CBS 10342</strain>
    </source>
</reference>
<name>A0A167CNZ2_9ASCO</name>
<evidence type="ECO:0000256" key="1">
    <source>
        <dbReference type="ARBA" id="ARBA00004651"/>
    </source>
</evidence>
<proteinExistence type="inferred from homology"/>
<evidence type="ECO:0000256" key="7">
    <source>
        <dbReference type="ARBA" id="ARBA00023136"/>
    </source>
</evidence>
<keyword evidence="11" id="KW-1185">Reference proteome</keyword>
<dbReference type="Pfam" id="PF01544">
    <property type="entry name" value="CorA"/>
    <property type="match status" value="1"/>
</dbReference>
<feature type="transmembrane region" description="Helical" evidence="9">
    <location>
        <begin position="649"/>
        <end position="672"/>
    </location>
</feature>
<comment type="subcellular location">
    <subcellularLocation>
        <location evidence="1">Cell membrane</location>
        <topology evidence="1">Multi-pass membrane protein</topology>
    </subcellularLocation>
</comment>
<evidence type="ECO:0000256" key="5">
    <source>
        <dbReference type="ARBA" id="ARBA00022692"/>
    </source>
</evidence>
<dbReference type="InterPro" id="IPR002523">
    <property type="entry name" value="MgTranspt_CorA/ZnTranspt_ZntB"/>
</dbReference>
<feature type="region of interest" description="Disordered" evidence="8">
    <location>
        <begin position="69"/>
        <end position="103"/>
    </location>
</feature>
<dbReference type="GO" id="GO:0015095">
    <property type="term" value="F:magnesium ion transmembrane transporter activity"/>
    <property type="evidence" value="ECO:0007669"/>
    <property type="project" value="TreeGrafter"/>
</dbReference>
<evidence type="ECO:0000313" key="11">
    <source>
        <dbReference type="Proteomes" id="UP000189580"/>
    </source>
</evidence>
<dbReference type="SUPFAM" id="SSF143865">
    <property type="entry name" value="CorA soluble domain-like"/>
    <property type="match status" value="1"/>
</dbReference>
<dbReference type="GO" id="GO:0005886">
    <property type="term" value="C:plasma membrane"/>
    <property type="evidence" value="ECO:0007669"/>
    <property type="project" value="UniProtKB-SubCell"/>
</dbReference>
<evidence type="ECO:0000256" key="6">
    <source>
        <dbReference type="ARBA" id="ARBA00022989"/>
    </source>
</evidence>
<dbReference type="PANTHER" id="PTHR46494:SF1">
    <property type="entry name" value="CORA FAMILY METAL ION TRANSPORTER (EUROFUNG)"/>
    <property type="match status" value="1"/>
</dbReference>
<keyword evidence="5 9" id="KW-0812">Transmembrane</keyword>
<comment type="similarity">
    <text evidence="2">Belongs to the CorA metal ion transporter (MIT) (TC 1.A.35) family.</text>
</comment>
<sequence length="711" mass="80316">MTVFVEYDTGDANLPNPSGHVNDLYEDISDSTETDSLTDDEESTFESRHPRSSWIFSNIASINPIHSFENRRNNVPPPVSLQHPKDDVPSHKSPIPVSPLSNTRPISDIILKQSIDDKGRQLPAVPPKSDGPQNARFDSQNIYTDTVRVKRRYSSHPGVTNAAKRKPGWEPGIDLDTTDIILESSGSIVTVVDYNSDRCRLARTEFYSNPRDTSSMDSCFYDKTHDVDLSLTKYLESRPKWSKVRWINVNGLSKTAIYTIGQHYKLHKLAIEDMVDIPQRTKVDEYPLHTFCCLPLHRLIPYKHLTGPRVRYNQFFNFFTKRFGGNNDNFAPQSATARFSTLAAVDSAKLAKSNINYKIKPHFDTLQSRLASTRNMKSMYQWSNPTQLQRSDYLESRRPLASRQKMVGVEQVSLYLTHEGTVISFFEGSGDEIEKPILERLESESTILRESADPSILFQAIIDAIVDLLHPIIAAYRSRLAELELAAILNPSMAHTRDLHLINADLTVLRNSITPVTSLINSLRDRAGNSRKKSDSDKGTSSATGVSSSCTTKPSRASSTRSDYSKISQEACVYLADVADHTLSYTQDLDVMRNNTKSMIDLIFNTISIQSSDAVKLLSLVTVIFLPLSFLTGYFGMNFTGFDALSNGVGYYWGIAVPSSASMTILLMYPWVRDNVRKIHQLIKRSRDHNRRKKQTRRKQKRRQVTVIESV</sequence>
<accession>A0A167CNZ2</accession>
<keyword evidence="6 9" id="KW-1133">Transmembrane helix</keyword>
<dbReference type="GO" id="GO:0000287">
    <property type="term" value="F:magnesium ion binding"/>
    <property type="evidence" value="ECO:0007669"/>
    <property type="project" value="TreeGrafter"/>
</dbReference>
<dbReference type="SUPFAM" id="SSF144083">
    <property type="entry name" value="Magnesium transport protein CorA, transmembrane region"/>
    <property type="match status" value="1"/>
</dbReference>
<evidence type="ECO:0000256" key="4">
    <source>
        <dbReference type="ARBA" id="ARBA00022475"/>
    </source>
</evidence>
<dbReference type="GeneID" id="30033497"/>
<dbReference type="Proteomes" id="UP000189580">
    <property type="component" value="Chromosome a"/>
</dbReference>
<dbReference type="KEGG" id="slb:AWJ20_167"/>
<evidence type="ECO:0000256" key="3">
    <source>
        <dbReference type="ARBA" id="ARBA00022448"/>
    </source>
</evidence>
<evidence type="ECO:0000256" key="2">
    <source>
        <dbReference type="ARBA" id="ARBA00009765"/>
    </source>
</evidence>
<dbReference type="EMBL" id="CP014501">
    <property type="protein sequence ID" value="ANB11940.1"/>
    <property type="molecule type" value="Genomic_DNA"/>
</dbReference>
<protein>
    <submittedName>
        <fullName evidence="10">Zinc transport protein zntB</fullName>
    </submittedName>
</protein>
<keyword evidence="4" id="KW-1003">Cell membrane</keyword>
<gene>
    <name evidence="10" type="ORF">AWJ20_167</name>
</gene>
<feature type="region of interest" description="Disordered" evidence="8">
    <location>
        <begin position="1"/>
        <end position="26"/>
    </location>
</feature>
<organism evidence="10 11">
    <name type="scientific">Sugiyamaella lignohabitans</name>
    <dbReference type="NCBI Taxonomy" id="796027"/>
    <lineage>
        <taxon>Eukaryota</taxon>
        <taxon>Fungi</taxon>
        <taxon>Dikarya</taxon>
        <taxon>Ascomycota</taxon>
        <taxon>Saccharomycotina</taxon>
        <taxon>Dipodascomycetes</taxon>
        <taxon>Dipodascales</taxon>
        <taxon>Trichomonascaceae</taxon>
        <taxon>Sugiyamaella</taxon>
    </lineage>
</organism>
<dbReference type="GO" id="GO:0050897">
    <property type="term" value="F:cobalt ion binding"/>
    <property type="evidence" value="ECO:0007669"/>
    <property type="project" value="TreeGrafter"/>
</dbReference>
<dbReference type="Gene3D" id="3.30.460.20">
    <property type="entry name" value="CorA soluble domain-like"/>
    <property type="match status" value="1"/>
</dbReference>
<dbReference type="PANTHER" id="PTHR46494">
    <property type="entry name" value="CORA FAMILY METAL ION TRANSPORTER (EUROFUNG)"/>
    <property type="match status" value="1"/>
</dbReference>
<evidence type="ECO:0000256" key="9">
    <source>
        <dbReference type="SAM" id="Phobius"/>
    </source>
</evidence>
<dbReference type="OrthoDB" id="165352at2759"/>
<feature type="region of interest" description="Disordered" evidence="8">
    <location>
        <begin position="524"/>
        <end position="562"/>
    </location>
</feature>
<evidence type="ECO:0000313" key="10">
    <source>
        <dbReference type="EMBL" id="ANB11940.1"/>
    </source>
</evidence>
<feature type="compositionally biased region" description="Basic and acidic residues" evidence="8">
    <location>
        <begin position="524"/>
        <end position="538"/>
    </location>
</feature>
<feature type="compositionally biased region" description="Polar residues" evidence="8">
    <location>
        <begin position="539"/>
        <end position="562"/>
    </location>
</feature>
<dbReference type="Gene3D" id="1.20.58.340">
    <property type="entry name" value="Magnesium transport protein CorA, transmembrane region"/>
    <property type="match status" value="2"/>
</dbReference>
<keyword evidence="3" id="KW-0813">Transport</keyword>
<dbReference type="InterPro" id="IPR045863">
    <property type="entry name" value="CorA_TM1_TM2"/>
</dbReference>